<dbReference type="PANTHER" id="PTHR30203:SF24">
    <property type="entry name" value="BLR4935 PROTEIN"/>
    <property type="match status" value="1"/>
</dbReference>
<proteinExistence type="predicted"/>
<dbReference type="RefSeq" id="WP_229473796.1">
    <property type="nucleotide sequence ID" value="NZ_VLLB01000001.1"/>
</dbReference>
<keyword evidence="1" id="KW-0732">Signal</keyword>
<accession>A0A562RKG8</accession>
<dbReference type="Gene3D" id="1.20.1600.10">
    <property type="entry name" value="Outer membrane efflux proteins (OEP)"/>
    <property type="match status" value="1"/>
</dbReference>
<gene>
    <name evidence="2" type="ORF">IP91_00615</name>
</gene>
<keyword evidence="3" id="KW-1185">Reference proteome</keyword>
<sequence length="451" mass="48513">MKSTMMAAACALLLGGCATFSSDGGMNAVDSATQARAGAPARLLRNDGDRRALADQLRPLLAKPLSADDAVRIALLNNRGLQATYWELGIAEADLVQAGRLQNPAFGYQHEQGGGAKTIERSLTFNVVSLLTAPLAARIEGRLFAATQLRVTEEALRVAADTRRAYYEAVGGAQAVDYAKTVSAAADASADLASRMRKAGNWSQYDEAREQAFHAEALAAAGRATQGAVAARERLARLLGLDEAFQLPDRLPDLPATPRELADVDKAALRDRLDVQAAQEDTARVAALLGLARTTRFINVLELGAMRESSPGEPQQRGYAVTLEIPLFDWGTARTRRAEAVYMQSVNRLAETATQARSEAREAYAAYRASFELAKHYRDVVIPLRKRVSDETLLRYNGMLLSTFELLADAREQTVAVAAAIEAQKDYWIAAATLDAALGGRTATTEPGAHP</sequence>
<dbReference type="SUPFAM" id="SSF56954">
    <property type="entry name" value="Outer membrane efflux proteins (OEP)"/>
    <property type="match status" value="1"/>
</dbReference>
<dbReference type="PANTHER" id="PTHR30203">
    <property type="entry name" value="OUTER MEMBRANE CATION EFFLUX PROTEIN"/>
    <property type="match status" value="1"/>
</dbReference>
<reference evidence="2 3" key="1">
    <citation type="journal article" date="2015" name="Stand. Genomic Sci.">
        <title>Genomic Encyclopedia of Bacterial and Archaeal Type Strains, Phase III: the genomes of soil and plant-associated and newly described type strains.</title>
        <authorList>
            <person name="Whitman W.B."/>
            <person name="Woyke T."/>
            <person name="Klenk H.P."/>
            <person name="Zhou Y."/>
            <person name="Lilburn T.G."/>
            <person name="Beck B.J."/>
            <person name="De Vos P."/>
            <person name="Vandamme P."/>
            <person name="Eisen J.A."/>
            <person name="Garrity G."/>
            <person name="Hugenholtz P."/>
            <person name="Kyrpides N.C."/>
        </authorList>
    </citation>
    <scope>NUCLEOTIDE SEQUENCE [LARGE SCALE GENOMIC DNA]</scope>
    <source>
        <strain evidence="2 3">CGMCC 1.10822</strain>
    </source>
</reference>
<dbReference type="EMBL" id="VLLB01000001">
    <property type="protein sequence ID" value="TWI69545.1"/>
    <property type="molecule type" value="Genomic_DNA"/>
</dbReference>
<evidence type="ECO:0000256" key="1">
    <source>
        <dbReference type="SAM" id="SignalP"/>
    </source>
</evidence>
<organism evidence="2 3">
    <name type="scientific">Pseudoduganella lurida</name>
    <dbReference type="NCBI Taxonomy" id="1036180"/>
    <lineage>
        <taxon>Bacteria</taxon>
        <taxon>Pseudomonadati</taxon>
        <taxon>Pseudomonadota</taxon>
        <taxon>Betaproteobacteria</taxon>
        <taxon>Burkholderiales</taxon>
        <taxon>Oxalobacteraceae</taxon>
        <taxon>Telluria group</taxon>
        <taxon>Pseudoduganella</taxon>
    </lineage>
</organism>
<dbReference type="InterPro" id="IPR010131">
    <property type="entry name" value="MdtP/NodT-like"/>
</dbReference>
<evidence type="ECO:0000313" key="2">
    <source>
        <dbReference type="EMBL" id="TWI69545.1"/>
    </source>
</evidence>
<dbReference type="GO" id="GO:0015562">
    <property type="term" value="F:efflux transmembrane transporter activity"/>
    <property type="evidence" value="ECO:0007669"/>
    <property type="project" value="InterPro"/>
</dbReference>
<feature type="signal peptide" evidence="1">
    <location>
        <begin position="1"/>
        <end position="21"/>
    </location>
</feature>
<dbReference type="Proteomes" id="UP000318431">
    <property type="component" value="Unassembled WGS sequence"/>
</dbReference>
<name>A0A562RKG8_9BURK</name>
<dbReference type="AlphaFoldDB" id="A0A562RKG8"/>
<protein>
    <submittedName>
        <fullName evidence="2">Outer membrane protein TolC</fullName>
    </submittedName>
</protein>
<evidence type="ECO:0000313" key="3">
    <source>
        <dbReference type="Proteomes" id="UP000318431"/>
    </source>
</evidence>
<comment type="caution">
    <text evidence="2">The sequence shown here is derived from an EMBL/GenBank/DDBJ whole genome shotgun (WGS) entry which is preliminary data.</text>
</comment>
<dbReference type="PROSITE" id="PS51257">
    <property type="entry name" value="PROKAR_LIPOPROTEIN"/>
    <property type="match status" value="1"/>
</dbReference>
<feature type="chain" id="PRO_5021854426" evidence="1">
    <location>
        <begin position="22"/>
        <end position="451"/>
    </location>
</feature>